<reference evidence="3" key="1">
    <citation type="submission" date="2017-11" db="EMBL/GenBank/DDBJ databases">
        <title>Complete Genome Sequence of Kyrpidia sp. Strain EA-1, a thermophilic, hydrogen-oxidizing Bacterium, isolated from the Azores.</title>
        <authorList>
            <person name="Reiner J.E."/>
            <person name="Lapp C.J."/>
            <person name="Bunk B."/>
            <person name="Gescher J."/>
        </authorList>
    </citation>
    <scope>NUCLEOTIDE SEQUENCE [LARGE SCALE GENOMIC DNA]</scope>
    <source>
        <strain evidence="3">EA-1</strain>
    </source>
</reference>
<dbReference type="PANTHER" id="PTHR30336:SF20">
    <property type="entry name" value="DUF218 DOMAIN-CONTAINING PROTEIN"/>
    <property type="match status" value="1"/>
</dbReference>
<evidence type="ECO:0000313" key="2">
    <source>
        <dbReference type="EMBL" id="ATY84195.1"/>
    </source>
</evidence>
<dbReference type="GO" id="GO:0005886">
    <property type="term" value="C:plasma membrane"/>
    <property type="evidence" value="ECO:0007669"/>
    <property type="project" value="TreeGrafter"/>
</dbReference>
<organism evidence="2 3">
    <name type="scientific">Kyrpidia spormannii</name>
    <dbReference type="NCBI Taxonomy" id="2055160"/>
    <lineage>
        <taxon>Bacteria</taxon>
        <taxon>Bacillati</taxon>
        <taxon>Bacillota</taxon>
        <taxon>Bacilli</taxon>
        <taxon>Bacillales</taxon>
        <taxon>Alicyclobacillaceae</taxon>
        <taxon>Kyrpidia</taxon>
    </lineage>
</organism>
<dbReference type="OrthoDB" id="9782395at2"/>
<dbReference type="KEGG" id="kyr:CVV65_03880"/>
<dbReference type="RefSeq" id="WP_100667023.1">
    <property type="nucleotide sequence ID" value="NZ_CP024955.1"/>
</dbReference>
<dbReference type="Proteomes" id="UP000231932">
    <property type="component" value="Chromosome"/>
</dbReference>
<keyword evidence="3" id="KW-1185">Reference proteome</keyword>
<dbReference type="Pfam" id="PF02698">
    <property type="entry name" value="DUF218"/>
    <property type="match status" value="1"/>
</dbReference>
<dbReference type="Gene3D" id="3.40.50.620">
    <property type="entry name" value="HUPs"/>
    <property type="match status" value="1"/>
</dbReference>
<feature type="domain" description="DUF218" evidence="1">
    <location>
        <begin position="30"/>
        <end position="171"/>
    </location>
</feature>
<dbReference type="AlphaFoldDB" id="A0A2K8N540"/>
<dbReference type="PANTHER" id="PTHR30336">
    <property type="entry name" value="INNER MEMBRANE PROTEIN, PROBABLE PERMEASE"/>
    <property type="match status" value="1"/>
</dbReference>
<dbReference type="InterPro" id="IPR051599">
    <property type="entry name" value="Cell_Envelope_Assoc"/>
</dbReference>
<evidence type="ECO:0000313" key="3">
    <source>
        <dbReference type="Proteomes" id="UP000231932"/>
    </source>
</evidence>
<dbReference type="InterPro" id="IPR003848">
    <property type="entry name" value="DUF218"/>
</dbReference>
<dbReference type="EMBL" id="CP024955">
    <property type="protein sequence ID" value="ATY84195.1"/>
    <property type="molecule type" value="Genomic_DNA"/>
</dbReference>
<dbReference type="InterPro" id="IPR014729">
    <property type="entry name" value="Rossmann-like_a/b/a_fold"/>
</dbReference>
<protein>
    <submittedName>
        <fullName evidence="2">YdcF family protein</fullName>
    </submittedName>
</protein>
<gene>
    <name evidence="2" type="ORF">CVV65_03880</name>
</gene>
<name>A0A2K8N540_9BACL</name>
<evidence type="ECO:0000259" key="1">
    <source>
        <dbReference type="Pfam" id="PF02698"/>
    </source>
</evidence>
<sequence length="188" mass="20914">MWAALAAAVFIGFPLGLNMRGVLYRPRPADVLLILGAKIKGTEPGAALRARLEAGLDLYRRGYAPRILVSGGQRRPGVPSEADVMADYLRVRGVPPRGLILEDLSSDTVENLLFSSRLMKIHGWRRAVVVTSAYHLPRALWLARLSGLDASGYAPATADVLGTWMYALREIPAFWRSYQKWKWLQGRE</sequence>
<dbReference type="CDD" id="cd06259">
    <property type="entry name" value="YdcF-like"/>
    <property type="match status" value="1"/>
</dbReference>
<proteinExistence type="predicted"/>
<accession>A0A2K8N540</accession>